<keyword evidence="5 11" id="KW-0808">Transferase</keyword>
<dbReference type="Pfam" id="PF00294">
    <property type="entry name" value="PfkB"/>
    <property type="match status" value="1"/>
</dbReference>
<evidence type="ECO:0000256" key="3">
    <source>
        <dbReference type="ARBA" id="ARBA00010688"/>
    </source>
</evidence>
<dbReference type="GO" id="GO:0044209">
    <property type="term" value="P:AMP salvage"/>
    <property type="evidence" value="ECO:0007669"/>
    <property type="project" value="UniProtKB-UniRule"/>
</dbReference>
<evidence type="ECO:0000256" key="6">
    <source>
        <dbReference type="ARBA" id="ARBA00022726"/>
    </source>
</evidence>
<feature type="non-terminal residue" evidence="13">
    <location>
        <position position="348"/>
    </location>
</feature>
<name>A0A5C3Q614_9AGAR</name>
<evidence type="ECO:0000313" key="14">
    <source>
        <dbReference type="Proteomes" id="UP000305067"/>
    </source>
</evidence>
<reference evidence="13 14" key="1">
    <citation type="journal article" date="2019" name="Nat. Ecol. Evol.">
        <title>Megaphylogeny resolves global patterns of mushroom evolution.</title>
        <authorList>
            <person name="Varga T."/>
            <person name="Krizsan K."/>
            <person name="Foldi C."/>
            <person name="Dima B."/>
            <person name="Sanchez-Garcia M."/>
            <person name="Sanchez-Ramirez S."/>
            <person name="Szollosi G.J."/>
            <person name="Szarkandi J.G."/>
            <person name="Papp V."/>
            <person name="Albert L."/>
            <person name="Andreopoulos W."/>
            <person name="Angelini C."/>
            <person name="Antonin V."/>
            <person name="Barry K.W."/>
            <person name="Bougher N.L."/>
            <person name="Buchanan P."/>
            <person name="Buyck B."/>
            <person name="Bense V."/>
            <person name="Catcheside P."/>
            <person name="Chovatia M."/>
            <person name="Cooper J."/>
            <person name="Damon W."/>
            <person name="Desjardin D."/>
            <person name="Finy P."/>
            <person name="Geml J."/>
            <person name="Haridas S."/>
            <person name="Hughes K."/>
            <person name="Justo A."/>
            <person name="Karasinski D."/>
            <person name="Kautmanova I."/>
            <person name="Kiss B."/>
            <person name="Kocsube S."/>
            <person name="Kotiranta H."/>
            <person name="LaButti K.M."/>
            <person name="Lechner B.E."/>
            <person name="Liimatainen K."/>
            <person name="Lipzen A."/>
            <person name="Lukacs Z."/>
            <person name="Mihaltcheva S."/>
            <person name="Morgado L.N."/>
            <person name="Niskanen T."/>
            <person name="Noordeloos M.E."/>
            <person name="Ohm R.A."/>
            <person name="Ortiz-Santana B."/>
            <person name="Ovrebo C."/>
            <person name="Racz N."/>
            <person name="Riley R."/>
            <person name="Savchenko A."/>
            <person name="Shiryaev A."/>
            <person name="Soop K."/>
            <person name="Spirin V."/>
            <person name="Szebenyi C."/>
            <person name="Tomsovsky M."/>
            <person name="Tulloss R.E."/>
            <person name="Uehling J."/>
            <person name="Grigoriev I.V."/>
            <person name="Vagvolgyi C."/>
            <person name="Papp T."/>
            <person name="Martin F.M."/>
            <person name="Miettinen O."/>
            <person name="Hibbett D.S."/>
            <person name="Nagy L.G."/>
        </authorList>
    </citation>
    <scope>NUCLEOTIDE SEQUENCE [LARGE SCALE GENOMIC DNA]</scope>
    <source>
        <strain evidence="13 14">CBS 309.79</strain>
    </source>
</reference>
<comment type="pathway">
    <text evidence="2 11">Purine metabolism; AMP biosynthesis via salvage pathway; AMP from adenosine: step 1/1.</text>
</comment>
<comment type="similarity">
    <text evidence="3 11">Belongs to the carbohydrate kinase PfkB family.</text>
</comment>
<dbReference type="OrthoDB" id="432447at2759"/>
<evidence type="ECO:0000256" key="2">
    <source>
        <dbReference type="ARBA" id="ARBA00004801"/>
    </source>
</evidence>
<evidence type="ECO:0000256" key="8">
    <source>
        <dbReference type="ARBA" id="ARBA00022777"/>
    </source>
</evidence>
<comment type="catalytic activity">
    <reaction evidence="11">
        <text>adenosine + ATP = AMP + ADP + H(+)</text>
        <dbReference type="Rhea" id="RHEA:20824"/>
        <dbReference type="ChEBI" id="CHEBI:15378"/>
        <dbReference type="ChEBI" id="CHEBI:16335"/>
        <dbReference type="ChEBI" id="CHEBI:30616"/>
        <dbReference type="ChEBI" id="CHEBI:456215"/>
        <dbReference type="ChEBI" id="CHEBI:456216"/>
        <dbReference type="EC" id="2.7.1.20"/>
    </reaction>
</comment>
<evidence type="ECO:0000256" key="1">
    <source>
        <dbReference type="ARBA" id="ARBA00001946"/>
    </source>
</evidence>
<dbReference type="GO" id="GO:0005634">
    <property type="term" value="C:nucleus"/>
    <property type="evidence" value="ECO:0007669"/>
    <property type="project" value="TreeGrafter"/>
</dbReference>
<feature type="domain" description="Carbohydrate kinase PfkB" evidence="12">
    <location>
        <begin position="27"/>
        <end position="346"/>
    </location>
</feature>
<dbReference type="AlphaFoldDB" id="A0A5C3Q614"/>
<dbReference type="PANTHER" id="PTHR45769">
    <property type="entry name" value="ADENOSINE KINASE"/>
    <property type="match status" value="1"/>
</dbReference>
<dbReference type="STRING" id="1884261.A0A5C3Q614"/>
<evidence type="ECO:0000256" key="9">
    <source>
        <dbReference type="ARBA" id="ARBA00022840"/>
    </source>
</evidence>
<dbReference type="EC" id="2.7.1.20" evidence="4 11"/>
<proteinExistence type="inferred from homology"/>
<protein>
    <recommendedName>
        <fullName evidence="4 11">Adenosine kinase</fullName>
        <shortName evidence="11">AK</shortName>
        <ecNumber evidence="4 11">2.7.1.20</ecNumber>
    </recommendedName>
    <alternativeName>
        <fullName evidence="11">Adenosine 5'-phosphotransferase</fullName>
    </alternativeName>
</protein>
<evidence type="ECO:0000256" key="5">
    <source>
        <dbReference type="ARBA" id="ARBA00022679"/>
    </source>
</evidence>
<dbReference type="PANTHER" id="PTHR45769:SF3">
    <property type="entry name" value="ADENOSINE KINASE"/>
    <property type="match status" value="1"/>
</dbReference>
<dbReference type="GO" id="GO:0006166">
    <property type="term" value="P:purine ribonucleoside salvage"/>
    <property type="evidence" value="ECO:0007669"/>
    <property type="project" value="UniProtKB-KW"/>
</dbReference>
<dbReference type="InterPro" id="IPR001805">
    <property type="entry name" value="Adenokinase"/>
</dbReference>
<dbReference type="InterPro" id="IPR029056">
    <property type="entry name" value="Ribokinase-like"/>
</dbReference>
<dbReference type="GO" id="GO:0005829">
    <property type="term" value="C:cytosol"/>
    <property type="evidence" value="ECO:0007669"/>
    <property type="project" value="TreeGrafter"/>
</dbReference>
<keyword evidence="14" id="KW-1185">Reference proteome</keyword>
<evidence type="ECO:0000256" key="4">
    <source>
        <dbReference type="ARBA" id="ARBA00012119"/>
    </source>
</evidence>
<dbReference type="InterPro" id="IPR011611">
    <property type="entry name" value="PfkB_dom"/>
</dbReference>
<dbReference type="InterPro" id="IPR002173">
    <property type="entry name" value="Carboh/pur_kinase_PfkB_CS"/>
</dbReference>
<organism evidence="13 14">
    <name type="scientific">Pterulicium gracile</name>
    <dbReference type="NCBI Taxonomy" id="1884261"/>
    <lineage>
        <taxon>Eukaryota</taxon>
        <taxon>Fungi</taxon>
        <taxon>Dikarya</taxon>
        <taxon>Basidiomycota</taxon>
        <taxon>Agaricomycotina</taxon>
        <taxon>Agaricomycetes</taxon>
        <taxon>Agaricomycetidae</taxon>
        <taxon>Agaricales</taxon>
        <taxon>Pleurotineae</taxon>
        <taxon>Pterulaceae</taxon>
        <taxon>Pterulicium</taxon>
    </lineage>
</organism>
<dbReference type="SUPFAM" id="SSF53613">
    <property type="entry name" value="Ribokinase-like"/>
    <property type="match status" value="1"/>
</dbReference>
<dbReference type="GO" id="GO:0006144">
    <property type="term" value="P:purine nucleobase metabolic process"/>
    <property type="evidence" value="ECO:0007669"/>
    <property type="project" value="TreeGrafter"/>
</dbReference>
<dbReference type="GO" id="GO:0005524">
    <property type="term" value="F:ATP binding"/>
    <property type="evidence" value="ECO:0007669"/>
    <property type="project" value="UniProtKB-UniRule"/>
</dbReference>
<dbReference type="PROSITE" id="PS00584">
    <property type="entry name" value="PFKB_KINASES_2"/>
    <property type="match status" value="1"/>
</dbReference>
<evidence type="ECO:0000259" key="12">
    <source>
        <dbReference type="Pfam" id="PF00294"/>
    </source>
</evidence>
<keyword evidence="11" id="KW-0460">Magnesium</keyword>
<sequence length="348" mass="36953">MPCKAFFVGDPLLDLQIAHEGETLLRKYGLEPNGAIRAEERHEYQDIVREHQVTYVAGGGAQTAARAAAYLLPPSSVGFTGCVGNDAMAEQLRAATTTEGVNAAYLVRDGEQTGVCAVIITDEHRSMVTSLQAASKFDKAHLNSPEVAALIDEAQAIYVEGFFLTHNAPAAVQLGQKAREPGKTFILNLSAPFIAERFKSELDAVLPYVDVVIANESEAKAWAVANDISTHPESSEPARHLASIPRAGANTQDARGRTIVITHSSSPTLLLSSPRSDSSAFEGHLLPVKPLSPSELVDTNAAGDAFAGGFVAAWVSGKSAEECVRVGQRMGAMCCGQVGPAFKWPKVE</sequence>
<evidence type="ECO:0000256" key="10">
    <source>
        <dbReference type="PIRSR" id="PIRSR601805-1"/>
    </source>
</evidence>
<dbReference type="PRINTS" id="PR00989">
    <property type="entry name" value="ADENOKINASE"/>
</dbReference>
<dbReference type="Gene3D" id="3.30.1110.10">
    <property type="match status" value="1"/>
</dbReference>
<dbReference type="Proteomes" id="UP000305067">
    <property type="component" value="Unassembled WGS sequence"/>
</dbReference>
<gene>
    <name evidence="13" type="ORF">BDV98DRAFT_536479</name>
</gene>
<feature type="active site" description="Proton acceptor" evidence="10">
    <location>
        <position position="304"/>
    </location>
</feature>
<evidence type="ECO:0000256" key="11">
    <source>
        <dbReference type="RuleBase" id="RU368116"/>
    </source>
</evidence>
<dbReference type="GO" id="GO:0004001">
    <property type="term" value="F:adenosine kinase activity"/>
    <property type="evidence" value="ECO:0007669"/>
    <property type="project" value="UniProtKB-UniRule"/>
</dbReference>
<keyword evidence="6 11" id="KW-0660">Purine salvage</keyword>
<comment type="cofactor">
    <cofactor evidence="1 11">
        <name>Mg(2+)</name>
        <dbReference type="ChEBI" id="CHEBI:18420"/>
    </cofactor>
</comment>
<keyword evidence="7 11" id="KW-0547">Nucleotide-binding</keyword>
<comment type="function">
    <text evidence="11">ATP dependent phosphorylation of adenosine and other related nucleoside analogs to monophosphate derivatives.</text>
</comment>
<dbReference type="CDD" id="cd01168">
    <property type="entry name" value="adenosine_kinase"/>
    <property type="match status" value="1"/>
</dbReference>
<evidence type="ECO:0000313" key="13">
    <source>
        <dbReference type="EMBL" id="TFK96469.1"/>
    </source>
</evidence>
<evidence type="ECO:0000256" key="7">
    <source>
        <dbReference type="ARBA" id="ARBA00022741"/>
    </source>
</evidence>
<dbReference type="EMBL" id="ML178859">
    <property type="protein sequence ID" value="TFK96469.1"/>
    <property type="molecule type" value="Genomic_DNA"/>
</dbReference>
<accession>A0A5C3Q614</accession>
<keyword evidence="8 11" id="KW-0418">Kinase</keyword>
<dbReference type="UniPathway" id="UPA00588">
    <property type="reaction ID" value="UER00659"/>
</dbReference>
<keyword evidence="9 11" id="KW-0067">ATP-binding</keyword>
<dbReference type="Gene3D" id="3.40.1190.20">
    <property type="match status" value="1"/>
</dbReference>